<dbReference type="EC" id="5.3.1.6" evidence="1"/>
<dbReference type="STRING" id="583356.Igag_1709"/>
<gene>
    <name evidence="1" type="ordered locus">Igag_1709</name>
</gene>
<dbReference type="AlphaFoldDB" id="E0SS49"/>
<dbReference type="Gene3D" id="3.40.1400.10">
    <property type="entry name" value="Sugar-phosphate isomerase, RpiB/LacA/LacB"/>
    <property type="match status" value="1"/>
</dbReference>
<protein>
    <submittedName>
        <fullName evidence="1">Ribose-5-phosphate isomerase</fullName>
        <ecNumber evidence="1">5.3.1.6</ecNumber>
    </submittedName>
</protein>
<dbReference type="InterPro" id="IPR036569">
    <property type="entry name" value="RpiB_LacA_LacB_sf"/>
</dbReference>
<keyword evidence="1" id="KW-0413">Isomerase</keyword>
<sequence>MVLNMTFPGKRVAVGSDDLYPVVNAVVRYLKEKGFEIIPVGAIKTGKPEPWPIVGYEVGELVASGKADWGIVICYTGTGVSIAANKVRGVRAALCNDAETARGARLWNNANVLALSGRLVTEYVAKEILEAWISTTKIDESEARNIEMLEKLDREGKI</sequence>
<dbReference type="GO" id="GO:0009052">
    <property type="term" value="P:pentose-phosphate shunt, non-oxidative branch"/>
    <property type="evidence" value="ECO:0007669"/>
    <property type="project" value="TreeGrafter"/>
</dbReference>
<evidence type="ECO:0000313" key="2">
    <source>
        <dbReference type="Proteomes" id="UP000001304"/>
    </source>
</evidence>
<accession>E0SS49</accession>
<dbReference type="NCBIfam" id="TIGR00689">
    <property type="entry name" value="rpiB_lacA_lacB"/>
    <property type="match status" value="1"/>
</dbReference>
<dbReference type="InterPro" id="IPR003500">
    <property type="entry name" value="RpiB_LacA_LacB"/>
</dbReference>
<dbReference type="KEGG" id="iag:Igag_1709"/>
<dbReference type="Proteomes" id="UP000001304">
    <property type="component" value="Chromosome"/>
</dbReference>
<evidence type="ECO:0000313" key="1">
    <source>
        <dbReference type="EMBL" id="ADM28506.1"/>
    </source>
</evidence>
<reference evidence="1 2" key="1">
    <citation type="journal article" date="2010" name="Stand. Genomic Sci.">
        <title>Complete genome sequence of Ignisphaera aggregans type strain (AQ1.S1).</title>
        <authorList>
            <person name="Goker M."/>
            <person name="Held B."/>
            <person name="Lapidus A."/>
            <person name="Nolan M."/>
            <person name="Spring S."/>
            <person name="Yasawong M."/>
            <person name="Lucas S."/>
            <person name="Glavina Del Rio T."/>
            <person name="Tice H."/>
            <person name="Cheng J.F."/>
            <person name="Goodwin L."/>
            <person name="Tapia R."/>
            <person name="Pitluck S."/>
            <person name="Liolios K."/>
            <person name="Ivanova N."/>
            <person name="Mavromatis K."/>
            <person name="Mikhailova N."/>
            <person name="Pati A."/>
            <person name="Chen A."/>
            <person name="Palaniappan K."/>
            <person name="Brambilla E."/>
            <person name="Land M."/>
            <person name="Hauser L."/>
            <person name="Chang Y.J."/>
            <person name="Jeffries C.D."/>
            <person name="Brettin T."/>
            <person name="Detter J.C."/>
            <person name="Han C."/>
            <person name="Rohde M."/>
            <person name="Sikorski J."/>
            <person name="Woyke T."/>
            <person name="Bristow J."/>
            <person name="Eisen J.A."/>
            <person name="Markowitz V."/>
            <person name="Hugenholtz P."/>
            <person name="Kyrpides N.C."/>
            <person name="Klenk H.P."/>
        </authorList>
    </citation>
    <scope>NUCLEOTIDE SEQUENCE [LARGE SCALE GENOMIC DNA]</scope>
    <source>
        <strain evidence="2">DSM 17230 / JCM 13409 / AQ1.S1</strain>
    </source>
</reference>
<dbReference type="BioCyc" id="IAGG583356:GHAH-1696-MONOMER"/>
<dbReference type="EMBL" id="CP002098">
    <property type="protein sequence ID" value="ADM28506.1"/>
    <property type="molecule type" value="Genomic_DNA"/>
</dbReference>
<organism evidence="1 2">
    <name type="scientific">Ignisphaera aggregans (strain DSM 17230 / JCM 13409 / AQ1.S1)</name>
    <dbReference type="NCBI Taxonomy" id="583356"/>
    <lineage>
        <taxon>Archaea</taxon>
        <taxon>Thermoproteota</taxon>
        <taxon>Thermoprotei</taxon>
        <taxon>Desulfurococcales</taxon>
        <taxon>Desulfurococcaceae</taxon>
        <taxon>Ignisphaera</taxon>
    </lineage>
</organism>
<dbReference type="GO" id="GO:0019316">
    <property type="term" value="P:D-allose catabolic process"/>
    <property type="evidence" value="ECO:0007669"/>
    <property type="project" value="TreeGrafter"/>
</dbReference>
<dbReference type="PANTHER" id="PTHR30345:SF2">
    <property type="entry name" value="SUGAR-PHOSPHATE ISOMERASE, RPIB_LACA_LACB FAMILY"/>
    <property type="match status" value="1"/>
</dbReference>
<dbReference type="SUPFAM" id="SSF89623">
    <property type="entry name" value="Ribose/Galactose isomerase RpiB/AlsB"/>
    <property type="match status" value="1"/>
</dbReference>
<proteinExistence type="predicted"/>
<name>E0SS49_IGNAA</name>
<dbReference type="PANTHER" id="PTHR30345">
    <property type="entry name" value="RIBOSE-5-PHOSPHATE ISOMERASE B"/>
    <property type="match status" value="1"/>
</dbReference>
<dbReference type="GO" id="GO:0004751">
    <property type="term" value="F:ribose-5-phosphate isomerase activity"/>
    <property type="evidence" value="ECO:0007669"/>
    <property type="project" value="UniProtKB-EC"/>
</dbReference>
<keyword evidence="2" id="KW-1185">Reference proteome</keyword>
<dbReference type="Pfam" id="PF02502">
    <property type="entry name" value="LacAB_rpiB"/>
    <property type="match status" value="1"/>
</dbReference>
<dbReference type="HOGENOM" id="CLU_091396_0_0_2"/>
<dbReference type="PIRSF" id="PIRSF005384">
    <property type="entry name" value="RpiB_LacA_B"/>
    <property type="match status" value="1"/>
</dbReference>